<reference evidence="2" key="1">
    <citation type="journal article" date="2019" name="Int. J. Syst. Evol. Microbiol.">
        <title>The Global Catalogue of Microorganisms (GCM) 10K type strain sequencing project: providing services to taxonomists for standard genome sequencing and annotation.</title>
        <authorList>
            <consortium name="The Broad Institute Genomics Platform"/>
            <consortium name="The Broad Institute Genome Sequencing Center for Infectious Disease"/>
            <person name="Wu L."/>
            <person name="Ma J."/>
        </authorList>
    </citation>
    <scope>NUCLEOTIDE SEQUENCE [LARGE SCALE GENOMIC DNA]</scope>
    <source>
        <strain evidence="2">JCM 18531</strain>
    </source>
</reference>
<evidence type="ECO:0000313" key="2">
    <source>
        <dbReference type="Proteomes" id="UP001499974"/>
    </source>
</evidence>
<dbReference type="Proteomes" id="UP001499974">
    <property type="component" value="Unassembled WGS sequence"/>
</dbReference>
<sequence length="78" mass="8580">MTEGGNVTISLTSDEALVLFDLLHRWEDAGRLSAPQHKGEQVALWNLSTLLDQELGEPFGSEYGDLVAVARDRLIPSE</sequence>
<keyword evidence="2" id="KW-1185">Reference proteome</keyword>
<comment type="caution">
    <text evidence="1">The sequence shown here is derived from an EMBL/GenBank/DDBJ whole genome shotgun (WGS) entry which is preliminary data.</text>
</comment>
<proteinExistence type="predicted"/>
<evidence type="ECO:0000313" key="1">
    <source>
        <dbReference type="EMBL" id="GAA4693224.1"/>
    </source>
</evidence>
<organism evidence="1 2">
    <name type="scientific">Nocardioides conyzicola</name>
    <dbReference type="NCBI Taxonomy" id="1651781"/>
    <lineage>
        <taxon>Bacteria</taxon>
        <taxon>Bacillati</taxon>
        <taxon>Actinomycetota</taxon>
        <taxon>Actinomycetes</taxon>
        <taxon>Propionibacteriales</taxon>
        <taxon>Nocardioidaceae</taxon>
        <taxon>Nocardioides</taxon>
    </lineage>
</organism>
<name>A0ABP8WQ64_9ACTN</name>
<dbReference type="RefSeq" id="WP_345518989.1">
    <property type="nucleotide sequence ID" value="NZ_BAABKM010000001.1"/>
</dbReference>
<protein>
    <submittedName>
        <fullName evidence="1">Uncharacterized protein</fullName>
    </submittedName>
</protein>
<accession>A0ABP8WQ64</accession>
<dbReference type="EMBL" id="BAABKM010000001">
    <property type="protein sequence ID" value="GAA4693224.1"/>
    <property type="molecule type" value="Genomic_DNA"/>
</dbReference>
<gene>
    <name evidence="1" type="ORF">GCM10023349_05530</name>
</gene>